<dbReference type="Gene3D" id="3.40.630.30">
    <property type="match status" value="1"/>
</dbReference>
<keyword evidence="3" id="KW-1185">Reference proteome</keyword>
<evidence type="ECO:0000259" key="1">
    <source>
        <dbReference type="PROSITE" id="PS51186"/>
    </source>
</evidence>
<dbReference type="Pfam" id="PF00583">
    <property type="entry name" value="Acetyltransf_1"/>
    <property type="match status" value="1"/>
</dbReference>
<proteinExistence type="predicted"/>
<reference evidence="2 3" key="1">
    <citation type="journal article" date="2013" name="Environ. Microbiol.">
        <title>Genome analysis of Chitinivibrio alkaliphilus gen. nov., sp. nov., a novel extremely haloalkaliphilic anaerobic chitinolytic bacterium from the candidate phylum Termite Group 3.</title>
        <authorList>
            <person name="Sorokin D.Y."/>
            <person name="Gumerov V.M."/>
            <person name="Rakitin A.L."/>
            <person name="Beletsky A.V."/>
            <person name="Damste J.S."/>
            <person name="Muyzer G."/>
            <person name="Mardanov A.V."/>
            <person name="Ravin N.V."/>
        </authorList>
    </citation>
    <scope>NUCLEOTIDE SEQUENCE [LARGE SCALE GENOMIC DNA]</scope>
    <source>
        <strain evidence="2 3">ACht1</strain>
    </source>
</reference>
<dbReference type="STRING" id="1313304.CALK_1121"/>
<protein>
    <submittedName>
        <fullName evidence="2">Acetyltransferase, GNAT family</fullName>
    </submittedName>
</protein>
<accession>U7DBX1</accession>
<dbReference type="Proteomes" id="UP000017148">
    <property type="component" value="Unassembled WGS sequence"/>
</dbReference>
<dbReference type="SUPFAM" id="SSF55729">
    <property type="entry name" value="Acyl-CoA N-acyltransferases (Nat)"/>
    <property type="match status" value="1"/>
</dbReference>
<dbReference type="InterPro" id="IPR000182">
    <property type="entry name" value="GNAT_dom"/>
</dbReference>
<dbReference type="RefSeq" id="WP_022636606.1">
    <property type="nucleotide sequence ID" value="NZ_ASJR01000008.1"/>
</dbReference>
<name>U7DBX1_9BACT</name>
<sequence>MISSKDFDCFWGLYKEAFPETERRTYEDQKKLLARREYALDLFYDEAVLAGFVSRWTLSFCTFIEHIAVSPAFRGKRFGTHIMEQVLSAAECVVLEVEIPHEEIQYRRIGFYERLGFHLLPYSHVQKPLRPGGCSLPLHLMSAPAALSEDAYERFVADLDQVVYG</sequence>
<feature type="domain" description="N-acetyltransferase" evidence="1">
    <location>
        <begin position="1"/>
        <end position="141"/>
    </location>
</feature>
<dbReference type="EMBL" id="ASJR01000008">
    <property type="protein sequence ID" value="ERP31905.1"/>
    <property type="molecule type" value="Genomic_DNA"/>
</dbReference>
<evidence type="ECO:0000313" key="2">
    <source>
        <dbReference type="EMBL" id="ERP31905.1"/>
    </source>
</evidence>
<dbReference type="eggNOG" id="COG0456">
    <property type="taxonomic scope" value="Bacteria"/>
</dbReference>
<gene>
    <name evidence="2" type="ORF">CALK_1121</name>
</gene>
<dbReference type="OrthoDB" id="9127144at2"/>
<dbReference type="GO" id="GO:0016747">
    <property type="term" value="F:acyltransferase activity, transferring groups other than amino-acyl groups"/>
    <property type="evidence" value="ECO:0007669"/>
    <property type="project" value="InterPro"/>
</dbReference>
<evidence type="ECO:0000313" key="3">
    <source>
        <dbReference type="Proteomes" id="UP000017148"/>
    </source>
</evidence>
<comment type="caution">
    <text evidence="2">The sequence shown here is derived from an EMBL/GenBank/DDBJ whole genome shotgun (WGS) entry which is preliminary data.</text>
</comment>
<keyword evidence="2" id="KW-0808">Transferase</keyword>
<dbReference type="AlphaFoldDB" id="U7DBX1"/>
<dbReference type="PROSITE" id="PS51186">
    <property type="entry name" value="GNAT"/>
    <property type="match status" value="1"/>
</dbReference>
<dbReference type="CDD" id="cd04301">
    <property type="entry name" value="NAT_SF"/>
    <property type="match status" value="1"/>
</dbReference>
<dbReference type="InterPro" id="IPR016181">
    <property type="entry name" value="Acyl_CoA_acyltransferase"/>
</dbReference>
<organism evidence="2 3">
    <name type="scientific">Chitinivibrio alkaliphilus ACht1</name>
    <dbReference type="NCBI Taxonomy" id="1313304"/>
    <lineage>
        <taxon>Bacteria</taxon>
        <taxon>Pseudomonadati</taxon>
        <taxon>Fibrobacterota</taxon>
        <taxon>Chitinivibrionia</taxon>
        <taxon>Chitinivibrionales</taxon>
        <taxon>Chitinivibrionaceae</taxon>
        <taxon>Chitinivibrio</taxon>
    </lineage>
</organism>